<keyword evidence="2" id="KW-1185">Reference proteome</keyword>
<dbReference type="RefSeq" id="WP_013349538.1">
    <property type="nucleotide sequence ID" value="NC_014550.1"/>
</dbReference>
<organism evidence="1 2">
    <name type="scientific">Glutamicibacter arilaitensis (strain DSM 16368 / CIP 108037 / IAM 15318 / JCM 13566 / NCIMB 14258 / Re117)</name>
    <name type="common">Arthrobacter arilaitensis</name>
    <dbReference type="NCBI Taxonomy" id="861360"/>
    <lineage>
        <taxon>Bacteria</taxon>
        <taxon>Bacillati</taxon>
        <taxon>Actinomycetota</taxon>
        <taxon>Actinomycetes</taxon>
        <taxon>Micrococcales</taxon>
        <taxon>Micrococcaceae</taxon>
        <taxon>Glutamicibacter</taxon>
    </lineage>
</organism>
<sequence length="42" mass="4508">MSTPNRVVLPAMDMNVSEGGEIVQSEIDHYAARAIAFPYGVA</sequence>
<dbReference type="EMBL" id="FQ311875">
    <property type="protein sequence ID" value="CBT76415.1"/>
    <property type="molecule type" value="Genomic_DNA"/>
</dbReference>
<dbReference type="Proteomes" id="UP000006878">
    <property type="component" value="Chromosome"/>
</dbReference>
<protein>
    <submittedName>
        <fullName evidence="1">Uncharacterized protein</fullName>
    </submittedName>
</protein>
<evidence type="ECO:0000313" key="1">
    <source>
        <dbReference type="EMBL" id="CBT76415.1"/>
    </source>
</evidence>
<dbReference type="GeneID" id="303187237"/>
<reference evidence="2" key="2">
    <citation type="submission" date="2010-07" db="EMBL/GenBank/DDBJ databases">
        <title>Complete genome sequence of Arthrobacter arilaitensis (strain DSM 16368 / CIP 108037 / JCM 13566 / Re117).</title>
        <authorList>
            <person name="Genoscope."/>
        </authorList>
    </citation>
    <scope>NUCLEOTIDE SEQUENCE [LARGE SCALE GENOMIC DNA]</scope>
    <source>
        <strain evidence="2">DSM 16368 / CIP 108037 / IAM 15318 / JCM 13566 / Re117</strain>
    </source>
</reference>
<accession>A0ABM9PYT2</accession>
<gene>
    <name evidence="1" type="ordered locus">AARI_21950</name>
</gene>
<evidence type="ECO:0000313" key="2">
    <source>
        <dbReference type="Proteomes" id="UP000006878"/>
    </source>
</evidence>
<proteinExistence type="predicted"/>
<reference evidence="2" key="1">
    <citation type="journal article" date="2010" name="PLoS ONE">
        <title>The Arthrobacter arilaitensis Re117 genome sequence reveals its genetic adaptation to the surface of cheese.</title>
        <authorList>
            <person name="Monnet C."/>
            <person name="Loux V."/>
            <person name="Gibrat J.F."/>
            <person name="Spinnler E."/>
            <person name="Barbe V."/>
            <person name="Vacherie B."/>
            <person name="Gavory F."/>
            <person name="Gourbeyre E."/>
            <person name="Siguier P."/>
            <person name="Chandler M."/>
            <person name="Elleuch R."/>
            <person name="Irlinger F."/>
            <person name="Vallaeys T."/>
        </authorList>
    </citation>
    <scope>NUCLEOTIDE SEQUENCE</scope>
    <source>
        <strain evidence="2">DSM 16368 / CIP 108037 / IAM 15318 / JCM 13566 / Re117</strain>
    </source>
</reference>
<name>A0ABM9PYT2_GLUAR</name>